<organism evidence="3 4">
    <name type="scientific">Solihabitans fulvus</name>
    <dbReference type="NCBI Taxonomy" id="1892852"/>
    <lineage>
        <taxon>Bacteria</taxon>
        <taxon>Bacillati</taxon>
        <taxon>Actinomycetota</taxon>
        <taxon>Actinomycetes</taxon>
        <taxon>Pseudonocardiales</taxon>
        <taxon>Pseudonocardiaceae</taxon>
        <taxon>Solihabitans</taxon>
    </lineage>
</organism>
<dbReference type="SUPFAM" id="SSF109854">
    <property type="entry name" value="DinB/YfiT-like putative metalloenzymes"/>
    <property type="match status" value="1"/>
</dbReference>
<protein>
    <submittedName>
        <fullName evidence="3">Maleylpyruvate isomerase family mycothiol-dependent enzyme</fullName>
    </submittedName>
</protein>
<dbReference type="InterPro" id="IPR010872">
    <property type="entry name" value="MDMPI_C-term_domain"/>
</dbReference>
<dbReference type="Pfam" id="PF07398">
    <property type="entry name" value="MDMPI_C"/>
    <property type="match status" value="1"/>
</dbReference>
<dbReference type="GO" id="GO:0005886">
    <property type="term" value="C:plasma membrane"/>
    <property type="evidence" value="ECO:0007669"/>
    <property type="project" value="TreeGrafter"/>
</dbReference>
<keyword evidence="3" id="KW-0670">Pyruvate</keyword>
<dbReference type="Proteomes" id="UP000323454">
    <property type="component" value="Unassembled WGS sequence"/>
</dbReference>
<dbReference type="GO" id="GO:0016853">
    <property type="term" value="F:isomerase activity"/>
    <property type="evidence" value="ECO:0007669"/>
    <property type="project" value="UniProtKB-KW"/>
</dbReference>
<dbReference type="GO" id="GO:0046872">
    <property type="term" value="F:metal ion binding"/>
    <property type="evidence" value="ECO:0007669"/>
    <property type="project" value="InterPro"/>
</dbReference>
<dbReference type="EMBL" id="VUOB01000051">
    <property type="protein sequence ID" value="KAA2256521.1"/>
    <property type="molecule type" value="Genomic_DNA"/>
</dbReference>
<dbReference type="AlphaFoldDB" id="A0A5B2WY64"/>
<evidence type="ECO:0000313" key="3">
    <source>
        <dbReference type="EMBL" id="KAA2256521.1"/>
    </source>
</evidence>
<comment type="caution">
    <text evidence="3">The sequence shown here is derived from an EMBL/GenBank/DDBJ whole genome shotgun (WGS) entry which is preliminary data.</text>
</comment>
<dbReference type="Pfam" id="PF11716">
    <property type="entry name" value="MDMPI_N"/>
    <property type="match status" value="1"/>
</dbReference>
<evidence type="ECO:0000259" key="2">
    <source>
        <dbReference type="Pfam" id="PF11716"/>
    </source>
</evidence>
<dbReference type="InterPro" id="IPR034660">
    <property type="entry name" value="DinB/YfiT-like"/>
</dbReference>
<dbReference type="InterPro" id="IPR017517">
    <property type="entry name" value="Maleyloyr_isom"/>
</dbReference>
<dbReference type="RefSeq" id="WP_149852463.1">
    <property type="nucleotide sequence ID" value="NZ_VUOB01000051.1"/>
</dbReference>
<accession>A0A5B2WY64</accession>
<evidence type="ECO:0000313" key="4">
    <source>
        <dbReference type="Proteomes" id="UP000323454"/>
    </source>
</evidence>
<feature type="domain" description="MDMPI C-terminal" evidence="1">
    <location>
        <begin position="151"/>
        <end position="249"/>
    </location>
</feature>
<sequence length="260" mass="28391">MTPAGRGRALLEYGRLLDVLAVEGELLAETTRGRPPGRPVPNCPGLTLGETARHVGSTYRMVLSWLRDGRQPGQWQQDPGAGEDTADYLLAGLRELLDELAAHRPEESCPTWWPRDTSYGFWRRRMAHETTVHRIDAQDAAGVAPDPIADDVAIDGVDEVLTLWFTHRLSVLGVAGTRNGLVAVRTGGEAWLARAGPAGSAAWRAVPEELGQAQATVSGEPRDVYLWLWGRLPTRPEIVRIDGDADAVAQLWALLRLGTK</sequence>
<feature type="domain" description="Mycothiol-dependent maleylpyruvate isomerase metal-binding" evidence="2">
    <location>
        <begin position="27"/>
        <end position="138"/>
    </location>
</feature>
<name>A0A5B2WY64_9PSEU</name>
<evidence type="ECO:0000259" key="1">
    <source>
        <dbReference type="Pfam" id="PF07398"/>
    </source>
</evidence>
<dbReference type="OrthoDB" id="3671213at2"/>
<dbReference type="InterPro" id="IPR024344">
    <property type="entry name" value="MDMPI_metal-binding"/>
</dbReference>
<keyword evidence="3" id="KW-0413">Isomerase</keyword>
<keyword evidence="4" id="KW-1185">Reference proteome</keyword>
<dbReference type="PANTHER" id="PTHR40758">
    <property type="entry name" value="CONSERVED PROTEIN"/>
    <property type="match status" value="1"/>
</dbReference>
<reference evidence="3 4" key="1">
    <citation type="submission" date="2019-09" db="EMBL/GenBank/DDBJ databases">
        <title>Goodfellowia gen. nov., a new genus of the Pseudonocardineae related to Actinoalloteichus, containing Goodfellowia coeruleoviolacea gen. nov., comb. nov. gen. nov., comb. nov.</title>
        <authorList>
            <person name="Labeda D."/>
        </authorList>
    </citation>
    <scope>NUCLEOTIDE SEQUENCE [LARGE SCALE GENOMIC DNA]</scope>
    <source>
        <strain evidence="3 4">AN110305</strain>
    </source>
</reference>
<proteinExistence type="predicted"/>
<dbReference type="PANTHER" id="PTHR40758:SF1">
    <property type="entry name" value="CONSERVED PROTEIN"/>
    <property type="match status" value="1"/>
</dbReference>
<reference evidence="3 4" key="2">
    <citation type="submission" date="2019-09" db="EMBL/GenBank/DDBJ databases">
        <authorList>
            <person name="Jin C."/>
        </authorList>
    </citation>
    <scope>NUCLEOTIDE SEQUENCE [LARGE SCALE GENOMIC DNA]</scope>
    <source>
        <strain evidence="3 4">AN110305</strain>
    </source>
</reference>
<dbReference type="NCBIfam" id="TIGR03083">
    <property type="entry name" value="maleylpyruvate isomerase family mycothiol-dependent enzyme"/>
    <property type="match status" value="1"/>
</dbReference>
<gene>
    <name evidence="3" type="ORF">F0L68_26145</name>
</gene>